<dbReference type="InterPro" id="IPR027417">
    <property type="entry name" value="P-loop_NTPase"/>
</dbReference>
<dbReference type="Gene3D" id="3.40.50.300">
    <property type="entry name" value="P-loop containing nucleotide triphosphate hydrolases"/>
    <property type="match status" value="1"/>
</dbReference>
<dbReference type="InterPro" id="IPR003661">
    <property type="entry name" value="HisK_dim/P_dom"/>
</dbReference>
<dbReference type="Proteomes" id="UP000309215">
    <property type="component" value="Unassembled WGS sequence"/>
</dbReference>
<feature type="transmembrane region" description="Helical" evidence="14">
    <location>
        <begin position="479"/>
        <end position="500"/>
    </location>
</feature>
<feature type="transmembrane region" description="Helical" evidence="14">
    <location>
        <begin position="402"/>
        <end position="425"/>
    </location>
</feature>
<dbReference type="EMBL" id="SSMQ01000064">
    <property type="protein sequence ID" value="TKC98710.1"/>
    <property type="molecule type" value="Genomic_DNA"/>
</dbReference>
<evidence type="ECO:0000256" key="3">
    <source>
        <dbReference type="ARBA" id="ARBA00012438"/>
    </source>
</evidence>
<keyword evidence="12 14" id="KW-0472">Membrane</keyword>
<dbReference type="CDD" id="cd00082">
    <property type="entry name" value="HisKA"/>
    <property type="match status" value="1"/>
</dbReference>
<keyword evidence="6 14" id="KW-0812">Transmembrane</keyword>
<evidence type="ECO:0000256" key="9">
    <source>
        <dbReference type="ARBA" id="ARBA00022840"/>
    </source>
</evidence>
<feature type="domain" description="Histidine kinase" evidence="15">
    <location>
        <begin position="674"/>
        <end position="887"/>
    </location>
</feature>
<feature type="transmembrane region" description="Helical" evidence="14">
    <location>
        <begin position="432"/>
        <end position="459"/>
    </location>
</feature>
<dbReference type="InterPro" id="IPR038318">
    <property type="entry name" value="KdpD_sf"/>
</dbReference>
<dbReference type="InterPro" id="IPR003852">
    <property type="entry name" value="Sig_transdc_His_kinase_KdpD_N"/>
</dbReference>
<comment type="subcellular location">
    <subcellularLocation>
        <location evidence="2">Membrane</location>
        <topology evidence="2">Multi-pass membrane protein</topology>
    </subcellularLocation>
</comment>
<dbReference type="InterPro" id="IPR005467">
    <property type="entry name" value="His_kinase_dom"/>
</dbReference>
<keyword evidence="10 14" id="KW-1133">Transmembrane helix</keyword>
<dbReference type="InterPro" id="IPR006016">
    <property type="entry name" value="UspA"/>
</dbReference>
<dbReference type="CDD" id="cd00075">
    <property type="entry name" value="HATPase"/>
    <property type="match status" value="1"/>
</dbReference>
<comment type="caution">
    <text evidence="16">The sequence shown here is derived from an EMBL/GenBank/DDBJ whole genome shotgun (WGS) entry which is preliminary data.</text>
</comment>
<dbReference type="PROSITE" id="PS50109">
    <property type="entry name" value="HIS_KIN"/>
    <property type="match status" value="1"/>
</dbReference>
<dbReference type="Pfam" id="PF02702">
    <property type="entry name" value="KdpD"/>
    <property type="match status" value="1"/>
</dbReference>
<dbReference type="SMART" id="SM00387">
    <property type="entry name" value="HATPase_c"/>
    <property type="match status" value="1"/>
</dbReference>
<comment type="function">
    <text evidence="13">Member of the two-component regulatory system KdpD/KdpE involved in the regulation of the kdp operon. KdpD may function as a membrane-associated protein kinase that phosphorylates KdpE in response to environmental signals.</text>
</comment>
<dbReference type="PRINTS" id="PR00344">
    <property type="entry name" value="BCTRLSENSOR"/>
</dbReference>
<evidence type="ECO:0000313" key="16">
    <source>
        <dbReference type="EMBL" id="TKC98710.1"/>
    </source>
</evidence>
<dbReference type="Gene3D" id="3.30.565.10">
    <property type="entry name" value="Histidine kinase-like ATPase, C-terminal domain"/>
    <property type="match status" value="1"/>
</dbReference>
<dbReference type="GO" id="GO:0042802">
    <property type="term" value="F:identical protein binding"/>
    <property type="evidence" value="ECO:0007669"/>
    <property type="project" value="UniProtKB-ARBA"/>
</dbReference>
<dbReference type="SUPFAM" id="SSF47384">
    <property type="entry name" value="Homodimeric domain of signal transducing histidine kinase"/>
    <property type="match status" value="1"/>
</dbReference>
<dbReference type="InterPro" id="IPR036890">
    <property type="entry name" value="HATPase_C_sf"/>
</dbReference>
<dbReference type="InterPro" id="IPR003594">
    <property type="entry name" value="HATPase_dom"/>
</dbReference>
<keyword evidence="9" id="KW-0067">ATP-binding</keyword>
<accession>A0A4U1IX02</accession>
<keyword evidence="4" id="KW-0597">Phosphoprotein</keyword>
<evidence type="ECO:0000256" key="5">
    <source>
        <dbReference type="ARBA" id="ARBA00022679"/>
    </source>
</evidence>
<dbReference type="InterPro" id="IPR014729">
    <property type="entry name" value="Rossmann-like_a/b/a_fold"/>
</dbReference>
<dbReference type="InterPro" id="IPR052023">
    <property type="entry name" value="Histidine_kinase_KdpD"/>
</dbReference>
<dbReference type="SUPFAM" id="SSF52402">
    <property type="entry name" value="Adenine nucleotide alpha hydrolases-like"/>
    <property type="match status" value="1"/>
</dbReference>
<proteinExistence type="predicted"/>
<dbReference type="Pfam" id="PF13492">
    <property type="entry name" value="GAF_3"/>
    <property type="match status" value="1"/>
</dbReference>
<evidence type="ECO:0000256" key="11">
    <source>
        <dbReference type="ARBA" id="ARBA00023012"/>
    </source>
</evidence>
<evidence type="ECO:0000256" key="4">
    <source>
        <dbReference type="ARBA" id="ARBA00022553"/>
    </source>
</evidence>
<evidence type="ECO:0000256" key="7">
    <source>
        <dbReference type="ARBA" id="ARBA00022741"/>
    </source>
</evidence>
<dbReference type="GO" id="GO:0000155">
    <property type="term" value="F:phosphorelay sensor kinase activity"/>
    <property type="evidence" value="ECO:0007669"/>
    <property type="project" value="InterPro"/>
</dbReference>
<comment type="catalytic activity">
    <reaction evidence="1">
        <text>ATP + protein L-histidine = ADP + protein N-phospho-L-histidine.</text>
        <dbReference type="EC" id="2.7.13.3"/>
    </reaction>
</comment>
<protein>
    <recommendedName>
        <fullName evidence="3">histidine kinase</fullName>
        <ecNumber evidence="3">2.7.13.3</ecNumber>
    </recommendedName>
</protein>
<dbReference type="Gene3D" id="3.30.450.40">
    <property type="match status" value="1"/>
</dbReference>
<dbReference type="FunFam" id="3.30.565.10:FF:000042">
    <property type="entry name" value="Two-component sensor histidine kinase KdpD"/>
    <property type="match status" value="1"/>
</dbReference>
<evidence type="ECO:0000256" key="10">
    <source>
        <dbReference type="ARBA" id="ARBA00022989"/>
    </source>
</evidence>
<name>A0A4U1IX02_9BACT</name>
<dbReference type="Gene3D" id="1.20.120.620">
    <property type="entry name" value="Backbone structure of the membrane domain of e. Coli histidine kinase receptor kdpd"/>
    <property type="match status" value="1"/>
</dbReference>
<sequence length="901" mass="96562">MTDPDSRPDPDALVRRAHAEEGREHRARLRVFFGFAPGVGKTYRMLQVARERAIEQKVDVVAGIVETHGRAETEALLEGLDVLPRRKVEYRGRALDELDLDAALARRPGLLLLDELAHTNVHGSRHAKRWQDALELLDAGIDVFTTVNVQHVESLNDVVAQITGIQVRETIPDSILDRADEIELVDIAPEELLARLREGKVYLPEQAKRAAAHFFQRGNLLALRELALRRTAERVDVDMREYREQHGVITPWPAGERILVCISPAPSSGRLLRAAARMAAGLRAPWVAAYVASPAAKAPSEADRARLEAHLRLAETLGGAVTRLSGASISEALLRYARKHNVTRIIIGKPTHSRLRDRLRGSLLDEVVRGSGDVDVLVISGSESAETAPAPPELPKESARPVMYGSAVLLVAATTVLAAAVRAIYPVPDLEVLYVLCVMLAAVRFGRGPSILASILAVACYDFFFVPPFHTFDVADAKYLLTFAMMLGVGLLLSALTARIRRQEQDARHREAQTAALYDLSRDLAAADDTGAVASAVAGHAEQVFEAAAHVLQSRADGALQAVAVAPAAASLDTADLAVARWAFEHARPSGLGTDTLPGSKVVCAPLSVRGAPLGVLVLAPKSATPLGAEQRAFLDAFCRQAAFAFERVRLTSEANSAALRAKTEEMRSSLLSAVSHDLRTPLSAITGSATALRDDGGLGETTRAELLDSICEEAERLERLVANLLDMTRLEAGPVALKRAWVPLEELVGSALTRLERKLGDRPVNVTFPEALALLSVDPVLFEQVFINLFENAARYTPPGSPIEVVARGEPGGVVVEVADAGPGLAAGSESRIFEKFYRGGHTTAVGAGLGLAICKAIVEAHGGTIAAENRASGGANFRIRVPIPSGAPQVAAHVEEARP</sequence>
<keyword evidence="7" id="KW-0547">Nucleotide-binding</keyword>
<dbReference type="GO" id="GO:0005886">
    <property type="term" value="C:plasma membrane"/>
    <property type="evidence" value="ECO:0007669"/>
    <property type="project" value="TreeGrafter"/>
</dbReference>
<dbReference type="InterPro" id="IPR036097">
    <property type="entry name" value="HisK_dim/P_sf"/>
</dbReference>
<evidence type="ECO:0000256" key="6">
    <source>
        <dbReference type="ARBA" id="ARBA00022692"/>
    </source>
</evidence>
<evidence type="ECO:0000256" key="2">
    <source>
        <dbReference type="ARBA" id="ARBA00004141"/>
    </source>
</evidence>
<dbReference type="InterPro" id="IPR004358">
    <property type="entry name" value="Sig_transdc_His_kin-like_C"/>
</dbReference>
<dbReference type="Pfam" id="PF02518">
    <property type="entry name" value="HATPase_c"/>
    <property type="match status" value="1"/>
</dbReference>
<dbReference type="RefSeq" id="WP_136934407.1">
    <property type="nucleotide sequence ID" value="NZ_SSMQ01000064.1"/>
</dbReference>
<dbReference type="InterPro" id="IPR025201">
    <property type="entry name" value="KdpD_TM"/>
</dbReference>
<dbReference type="Pfam" id="PF00512">
    <property type="entry name" value="HisKA"/>
    <property type="match status" value="1"/>
</dbReference>
<dbReference type="PANTHER" id="PTHR45569">
    <property type="entry name" value="SENSOR PROTEIN KDPD"/>
    <property type="match status" value="1"/>
</dbReference>
<evidence type="ECO:0000256" key="1">
    <source>
        <dbReference type="ARBA" id="ARBA00000085"/>
    </source>
</evidence>
<dbReference type="SUPFAM" id="SSF52540">
    <property type="entry name" value="P-loop containing nucleoside triphosphate hydrolases"/>
    <property type="match status" value="1"/>
</dbReference>
<dbReference type="SUPFAM" id="SSF55874">
    <property type="entry name" value="ATPase domain of HSP90 chaperone/DNA topoisomerase II/histidine kinase"/>
    <property type="match status" value="1"/>
</dbReference>
<dbReference type="PANTHER" id="PTHR45569:SF1">
    <property type="entry name" value="SENSOR PROTEIN KDPD"/>
    <property type="match status" value="1"/>
</dbReference>
<dbReference type="Pfam" id="PF13493">
    <property type="entry name" value="DUF4118"/>
    <property type="match status" value="1"/>
</dbReference>
<evidence type="ECO:0000256" key="14">
    <source>
        <dbReference type="SAM" id="Phobius"/>
    </source>
</evidence>
<dbReference type="Gene3D" id="3.40.50.620">
    <property type="entry name" value="HUPs"/>
    <property type="match status" value="1"/>
</dbReference>
<dbReference type="EC" id="2.7.13.3" evidence="3"/>
<dbReference type="FunFam" id="1.10.287.130:FF:000001">
    <property type="entry name" value="Two-component sensor histidine kinase"/>
    <property type="match status" value="1"/>
</dbReference>
<keyword evidence="11" id="KW-0902">Two-component regulatory system</keyword>
<dbReference type="Gene3D" id="1.10.287.130">
    <property type="match status" value="1"/>
</dbReference>
<dbReference type="OrthoDB" id="9806130at2"/>
<evidence type="ECO:0000259" key="15">
    <source>
        <dbReference type="PROSITE" id="PS50109"/>
    </source>
</evidence>
<keyword evidence="5" id="KW-0808">Transferase</keyword>
<dbReference type="Pfam" id="PF00582">
    <property type="entry name" value="Usp"/>
    <property type="match status" value="1"/>
</dbReference>
<dbReference type="GO" id="GO:0005524">
    <property type="term" value="F:ATP binding"/>
    <property type="evidence" value="ECO:0007669"/>
    <property type="project" value="UniProtKB-KW"/>
</dbReference>
<dbReference type="InterPro" id="IPR029016">
    <property type="entry name" value="GAF-like_dom_sf"/>
</dbReference>
<gene>
    <name evidence="16" type="ORF">E8A74_40105</name>
</gene>
<evidence type="ECO:0000256" key="12">
    <source>
        <dbReference type="ARBA" id="ARBA00023136"/>
    </source>
</evidence>
<dbReference type="AlphaFoldDB" id="A0A4U1IX02"/>
<evidence type="ECO:0000256" key="13">
    <source>
        <dbReference type="ARBA" id="ARBA00057300"/>
    </source>
</evidence>
<reference evidence="16 17" key="1">
    <citation type="submission" date="2019-04" db="EMBL/GenBank/DDBJ databases">
        <authorList>
            <person name="Li Y."/>
            <person name="Wang J."/>
        </authorList>
    </citation>
    <scope>NUCLEOTIDE SEQUENCE [LARGE SCALE GENOMIC DNA]</scope>
    <source>
        <strain evidence="16 17">DSM 14668</strain>
    </source>
</reference>
<dbReference type="SUPFAM" id="SSF55781">
    <property type="entry name" value="GAF domain-like"/>
    <property type="match status" value="1"/>
</dbReference>
<evidence type="ECO:0000256" key="8">
    <source>
        <dbReference type="ARBA" id="ARBA00022777"/>
    </source>
</evidence>
<evidence type="ECO:0000313" key="17">
    <source>
        <dbReference type="Proteomes" id="UP000309215"/>
    </source>
</evidence>
<organism evidence="16 17">
    <name type="scientific">Polyangium fumosum</name>
    <dbReference type="NCBI Taxonomy" id="889272"/>
    <lineage>
        <taxon>Bacteria</taxon>
        <taxon>Pseudomonadati</taxon>
        <taxon>Myxococcota</taxon>
        <taxon>Polyangia</taxon>
        <taxon>Polyangiales</taxon>
        <taxon>Polyangiaceae</taxon>
        <taxon>Polyangium</taxon>
    </lineage>
</organism>
<dbReference type="InterPro" id="IPR003018">
    <property type="entry name" value="GAF"/>
</dbReference>
<keyword evidence="17" id="KW-1185">Reference proteome</keyword>
<dbReference type="FunFam" id="3.40.50.300:FF:000483">
    <property type="entry name" value="Sensor histidine kinase KdpD"/>
    <property type="match status" value="1"/>
</dbReference>
<dbReference type="SMART" id="SM00388">
    <property type="entry name" value="HisKA"/>
    <property type="match status" value="1"/>
</dbReference>
<keyword evidence="8 16" id="KW-0418">Kinase</keyword>
<dbReference type="GO" id="GO:0005737">
    <property type="term" value="C:cytoplasm"/>
    <property type="evidence" value="ECO:0007669"/>
    <property type="project" value="UniProtKB-ARBA"/>
</dbReference>